<feature type="region of interest" description="Disordered" evidence="1">
    <location>
        <begin position="1"/>
        <end position="37"/>
    </location>
</feature>
<evidence type="ECO:0000313" key="2">
    <source>
        <dbReference type="EMBL" id="GJT00797.1"/>
    </source>
</evidence>
<keyword evidence="3" id="KW-1185">Reference proteome</keyword>
<evidence type="ECO:0000256" key="1">
    <source>
        <dbReference type="SAM" id="MobiDB-lite"/>
    </source>
</evidence>
<reference evidence="2" key="1">
    <citation type="journal article" date="2022" name="Int. J. Mol. Sci.">
        <title>Draft Genome of Tanacetum Coccineum: Genomic Comparison of Closely Related Tanacetum-Family Plants.</title>
        <authorList>
            <person name="Yamashiro T."/>
            <person name="Shiraishi A."/>
            <person name="Nakayama K."/>
            <person name="Satake H."/>
        </authorList>
    </citation>
    <scope>NUCLEOTIDE SEQUENCE</scope>
</reference>
<comment type="caution">
    <text evidence="2">The sequence shown here is derived from an EMBL/GenBank/DDBJ whole genome shotgun (WGS) entry which is preliminary data.</text>
</comment>
<gene>
    <name evidence="2" type="ORF">Tco_0821966</name>
</gene>
<feature type="compositionally biased region" description="Basic and acidic residues" evidence="1">
    <location>
        <begin position="26"/>
        <end position="37"/>
    </location>
</feature>
<protein>
    <submittedName>
        <fullName evidence="2">Uncharacterized protein</fullName>
    </submittedName>
</protein>
<organism evidence="2 3">
    <name type="scientific">Tanacetum coccineum</name>
    <dbReference type="NCBI Taxonomy" id="301880"/>
    <lineage>
        <taxon>Eukaryota</taxon>
        <taxon>Viridiplantae</taxon>
        <taxon>Streptophyta</taxon>
        <taxon>Embryophyta</taxon>
        <taxon>Tracheophyta</taxon>
        <taxon>Spermatophyta</taxon>
        <taxon>Magnoliopsida</taxon>
        <taxon>eudicotyledons</taxon>
        <taxon>Gunneridae</taxon>
        <taxon>Pentapetalae</taxon>
        <taxon>asterids</taxon>
        <taxon>campanulids</taxon>
        <taxon>Asterales</taxon>
        <taxon>Asteraceae</taxon>
        <taxon>Asteroideae</taxon>
        <taxon>Anthemideae</taxon>
        <taxon>Anthemidinae</taxon>
        <taxon>Tanacetum</taxon>
    </lineage>
</organism>
<reference evidence="2" key="2">
    <citation type="submission" date="2022-01" db="EMBL/GenBank/DDBJ databases">
        <authorList>
            <person name="Yamashiro T."/>
            <person name="Shiraishi A."/>
            <person name="Satake H."/>
            <person name="Nakayama K."/>
        </authorList>
    </citation>
    <scope>NUCLEOTIDE SEQUENCE</scope>
</reference>
<dbReference type="EMBL" id="BQNB010012223">
    <property type="protein sequence ID" value="GJT00797.1"/>
    <property type="molecule type" value="Genomic_DNA"/>
</dbReference>
<sequence length="346" mass="39851">MCRGSGITNSQDSRTRNVGRGSITYTKKDVPSRSQETDTRWDRLLAGTYYWGVIVNQGGRNRERGNLGINYHPSERKWNFCLNSFIESNIMNNHVFQHFRPYDHMRGGDSSTPMLNTVKTKTTSLAIEFRIDQLEANLERFKIDQAAINSEATKQWAFLQAMIEKNKVEADRQFAEIMNALKALQPLTTLPATIPHFEENRRQSFSGKEVKDNCFKEDICTCVGVLELANSQDSTNPTWAGDQSRIREKDVPSHGPRKRHLGGQIFGLELIIGLHCDPGRGEDRITWNPRINYHPSERKWNFCLNSFIESNIMNNYVFQHFRPDDRHERTAVKRRVWDPGITGGEC</sequence>
<name>A0ABQ5AGD3_9ASTR</name>
<accession>A0ABQ5AGD3</accession>
<feature type="compositionally biased region" description="Polar residues" evidence="1">
    <location>
        <begin position="1"/>
        <end position="12"/>
    </location>
</feature>
<evidence type="ECO:0000313" key="3">
    <source>
        <dbReference type="Proteomes" id="UP001151760"/>
    </source>
</evidence>
<proteinExistence type="predicted"/>
<dbReference type="Proteomes" id="UP001151760">
    <property type="component" value="Unassembled WGS sequence"/>
</dbReference>